<dbReference type="EMBL" id="JAPFFF010000026">
    <property type="protein sequence ID" value="KAK8849313.1"/>
    <property type="molecule type" value="Genomic_DNA"/>
</dbReference>
<proteinExistence type="predicted"/>
<dbReference type="InterPro" id="IPR036278">
    <property type="entry name" value="Sialidase_sf"/>
</dbReference>
<dbReference type="CDD" id="cd15482">
    <property type="entry name" value="Sialidase_non-viral"/>
    <property type="match status" value="1"/>
</dbReference>
<reference evidence="1 2" key="1">
    <citation type="submission" date="2024-04" db="EMBL/GenBank/DDBJ databases">
        <title>Tritrichomonas musculus Genome.</title>
        <authorList>
            <person name="Alves-Ferreira E."/>
            <person name="Grigg M."/>
            <person name="Lorenzi H."/>
            <person name="Galac M."/>
        </authorList>
    </citation>
    <scope>NUCLEOTIDE SEQUENCE [LARGE SCALE GENOMIC DNA]</scope>
    <source>
        <strain evidence="1 2">EAF2021</strain>
    </source>
</reference>
<gene>
    <name evidence="1" type="ORF">M9Y10_018683</name>
</gene>
<evidence type="ECO:0000313" key="1">
    <source>
        <dbReference type="EMBL" id="KAK8849313.1"/>
    </source>
</evidence>
<keyword evidence="2" id="KW-1185">Reference proteome</keyword>
<protein>
    <submittedName>
        <fullName evidence="1">Uncharacterized protein</fullName>
    </submittedName>
</protein>
<comment type="caution">
    <text evidence="1">The sequence shown here is derived from an EMBL/GenBank/DDBJ whole genome shotgun (WGS) entry which is preliminary data.</text>
</comment>
<dbReference type="InterPro" id="IPR026856">
    <property type="entry name" value="Sialidase_fam"/>
</dbReference>
<evidence type="ECO:0000313" key="2">
    <source>
        <dbReference type="Proteomes" id="UP001470230"/>
    </source>
</evidence>
<dbReference type="Proteomes" id="UP001470230">
    <property type="component" value="Unassembled WGS sequence"/>
</dbReference>
<accession>A0ABR2HN68</accession>
<dbReference type="SUPFAM" id="SSF50939">
    <property type="entry name" value="Sialidases"/>
    <property type="match status" value="1"/>
</dbReference>
<organism evidence="1 2">
    <name type="scientific">Tritrichomonas musculus</name>
    <dbReference type="NCBI Taxonomy" id="1915356"/>
    <lineage>
        <taxon>Eukaryota</taxon>
        <taxon>Metamonada</taxon>
        <taxon>Parabasalia</taxon>
        <taxon>Tritrichomonadida</taxon>
        <taxon>Tritrichomonadidae</taxon>
        <taxon>Tritrichomonas</taxon>
    </lineage>
</organism>
<dbReference type="Gene3D" id="2.120.10.10">
    <property type="match status" value="1"/>
</dbReference>
<dbReference type="PANTHER" id="PTHR10628:SF30">
    <property type="entry name" value="EXO-ALPHA-SIALIDASE"/>
    <property type="match status" value="1"/>
</dbReference>
<name>A0ABR2HN68_9EUKA</name>
<dbReference type="PANTHER" id="PTHR10628">
    <property type="entry name" value="SIALIDASE"/>
    <property type="match status" value="1"/>
</dbReference>
<sequence>MIVGAGRKDESRTTYDFAINSDDHGKTPTMTSNSPVFEGGDESKVVELNNGSNLMSIRKSPNMLFSLSNDSGLTSSYAVPQTDILEPYCNGDIIRYTSTKEGYNKDRLIHTIPYNTGGRKNLTIMINYDEGSTWPVKKVIHANQAAYSSVTFSPIDGKIYVFWGKGGGVKGSFDLVVTTLTLDYITDRKDK</sequence>